<evidence type="ECO:0000313" key="3">
    <source>
        <dbReference type="EMBL" id="SKA87639.1"/>
    </source>
</evidence>
<organism evidence="3 4">
    <name type="scientific">Paucidesulfovibrio gracilis DSM 16080</name>
    <dbReference type="NCBI Taxonomy" id="1121449"/>
    <lineage>
        <taxon>Bacteria</taxon>
        <taxon>Pseudomonadati</taxon>
        <taxon>Thermodesulfobacteriota</taxon>
        <taxon>Desulfovibrionia</taxon>
        <taxon>Desulfovibrionales</taxon>
        <taxon>Desulfovibrionaceae</taxon>
        <taxon>Paucidesulfovibrio</taxon>
    </lineage>
</organism>
<keyword evidence="4" id="KW-1185">Reference proteome</keyword>
<dbReference type="Pfam" id="PF03808">
    <property type="entry name" value="Glyco_tran_WecG"/>
    <property type="match status" value="1"/>
</dbReference>
<dbReference type="AlphaFoldDB" id="A0A1T4XDT0"/>
<keyword evidence="2 3" id="KW-0808">Transferase</keyword>
<dbReference type="CDD" id="cd06533">
    <property type="entry name" value="Glyco_transf_WecG_TagA"/>
    <property type="match status" value="1"/>
</dbReference>
<evidence type="ECO:0000256" key="2">
    <source>
        <dbReference type="ARBA" id="ARBA00022679"/>
    </source>
</evidence>
<dbReference type="PANTHER" id="PTHR34136:SF1">
    <property type="entry name" value="UDP-N-ACETYL-D-MANNOSAMINURONIC ACID TRANSFERASE"/>
    <property type="match status" value="1"/>
</dbReference>
<dbReference type="Proteomes" id="UP000190027">
    <property type="component" value="Unassembled WGS sequence"/>
</dbReference>
<keyword evidence="1" id="KW-0328">Glycosyltransferase</keyword>
<dbReference type="EMBL" id="FUYC01000010">
    <property type="protein sequence ID" value="SKA87639.1"/>
    <property type="molecule type" value="Genomic_DNA"/>
</dbReference>
<evidence type="ECO:0000256" key="1">
    <source>
        <dbReference type="ARBA" id="ARBA00022676"/>
    </source>
</evidence>
<dbReference type="GO" id="GO:0016758">
    <property type="term" value="F:hexosyltransferase activity"/>
    <property type="evidence" value="ECO:0007669"/>
    <property type="project" value="TreeGrafter"/>
</dbReference>
<sequence>MCSKPEESVSVPTVNLFGLPLANLDRVQTLELCRTWLRAPRTGKGARYVAPTNVDTTVQAGTNPQLLAAYQAADLVPADGNPVVWASRILGQALPERVTGSDLIPALFAAADPADSLRVFLLGAAPGVAVRAAERIHARYPGTRVVDVDSPPFGFHLDPAENERLVRKVNASGADLLILGLGAPKQEIWIHAHAPRLNVKLAVCAGATIDFLAGEQRRAPRWMRVLALEWLHRMLSQPRRLVRRYARDAVAFPAMILRERRRLRNGRSQTETEQ</sequence>
<evidence type="ECO:0000313" key="4">
    <source>
        <dbReference type="Proteomes" id="UP000190027"/>
    </source>
</evidence>
<name>A0A1T4XDT0_9BACT</name>
<proteinExistence type="predicted"/>
<dbReference type="RefSeq" id="WP_078717615.1">
    <property type="nucleotide sequence ID" value="NZ_FUYC01000010.1"/>
</dbReference>
<dbReference type="NCBIfam" id="TIGR00696">
    <property type="entry name" value="wecG_tagA_cpsF"/>
    <property type="match status" value="1"/>
</dbReference>
<reference evidence="3 4" key="1">
    <citation type="submission" date="2017-02" db="EMBL/GenBank/DDBJ databases">
        <authorList>
            <person name="Peterson S.W."/>
        </authorList>
    </citation>
    <scope>NUCLEOTIDE SEQUENCE [LARGE SCALE GENOMIC DNA]</scope>
    <source>
        <strain evidence="3 4">DSM 16080</strain>
    </source>
</reference>
<dbReference type="STRING" id="1121449.SAMN02745704_02064"/>
<dbReference type="PANTHER" id="PTHR34136">
    <property type="match status" value="1"/>
</dbReference>
<protein>
    <submittedName>
        <fullName evidence="3">N-acetylglucosaminyldiphosphoundecaprenol N-acetyl-beta-D-mannosaminyltransferase</fullName>
    </submittedName>
</protein>
<accession>A0A1T4XDT0</accession>
<dbReference type="InterPro" id="IPR004629">
    <property type="entry name" value="WecG_TagA_CpsF"/>
</dbReference>
<gene>
    <name evidence="3" type="ORF">SAMN02745704_02064</name>
</gene>
<dbReference type="OrthoDB" id="9808602at2"/>